<feature type="domain" description="Dehydrogenase E1 component" evidence="5">
    <location>
        <begin position="151"/>
        <end position="284"/>
    </location>
</feature>
<dbReference type="SUPFAM" id="SSF52518">
    <property type="entry name" value="Thiamin diphosphate-binding fold (THDP-binding)"/>
    <property type="match status" value="1"/>
</dbReference>
<dbReference type="EMBL" id="ML213599">
    <property type="protein sequence ID" value="TFK39605.1"/>
    <property type="molecule type" value="Genomic_DNA"/>
</dbReference>
<gene>
    <name evidence="6" type="ORF">BDQ12DRAFT_705049</name>
</gene>
<dbReference type="OrthoDB" id="10256198at2759"/>
<name>A0A5C3M4Q9_9AGAR</name>
<dbReference type="Gene3D" id="3.40.50.970">
    <property type="match status" value="1"/>
</dbReference>
<keyword evidence="3" id="KW-0786">Thiamine pyrophosphate</keyword>
<dbReference type="InterPro" id="IPR029061">
    <property type="entry name" value="THDP-binding"/>
</dbReference>
<sequence length="344" mass="38853">MASLAWILLLVVRRVDHEPIALDQPHSVRPLQIAADKTELQESADYSKPFTGKLMKADFTPTSVKSSNSKLRRSRMSYSRCTGRCRRCVMEMAADALYKAKLICDFYHLAIWKCATLRAVSEAMYAGFQHGITKDDPLRYRRFHAHLYPLIFAGNGIVGPPIPAGDGVSFAQKYLRHKNCTFAMYGDDASNQGQVFEAFNMVRQALGPSTVFVCKNIKYGMGTSAEHSSSNTEYFTQDDKVLSLQMSGMDIITTKRAVIYTRNWTINEWKGPLLLDFVTYRYDGLATEQELEALDKAAKAGVGAAVEAKASLEPLIKDLWNDIYYKGTELPSMRGREREEMHYY</sequence>
<proteinExistence type="predicted"/>
<evidence type="ECO:0000256" key="2">
    <source>
        <dbReference type="ARBA" id="ARBA00023002"/>
    </source>
</evidence>
<dbReference type="GO" id="GO:0004739">
    <property type="term" value="F:pyruvate dehydrogenase (acetyl-transferring) activity"/>
    <property type="evidence" value="ECO:0007669"/>
    <property type="project" value="TreeGrafter"/>
</dbReference>
<dbReference type="Pfam" id="PF00676">
    <property type="entry name" value="E1_dh"/>
    <property type="match status" value="1"/>
</dbReference>
<organism evidence="6 7">
    <name type="scientific">Crucibulum laeve</name>
    <dbReference type="NCBI Taxonomy" id="68775"/>
    <lineage>
        <taxon>Eukaryota</taxon>
        <taxon>Fungi</taxon>
        <taxon>Dikarya</taxon>
        <taxon>Basidiomycota</taxon>
        <taxon>Agaricomycotina</taxon>
        <taxon>Agaricomycetes</taxon>
        <taxon>Agaricomycetidae</taxon>
        <taxon>Agaricales</taxon>
        <taxon>Agaricineae</taxon>
        <taxon>Nidulariaceae</taxon>
        <taxon>Crucibulum</taxon>
    </lineage>
</organism>
<comment type="cofactor">
    <cofactor evidence="1">
        <name>thiamine diphosphate</name>
        <dbReference type="ChEBI" id="CHEBI:58937"/>
    </cofactor>
</comment>
<reference evidence="6 7" key="1">
    <citation type="journal article" date="2019" name="Nat. Ecol. Evol.">
        <title>Megaphylogeny resolves global patterns of mushroom evolution.</title>
        <authorList>
            <person name="Varga T."/>
            <person name="Krizsan K."/>
            <person name="Foldi C."/>
            <person name="Dima B."/>
            <person name="Sanchez-Garcia M."/>
            <person name="Sanchez-Ramirez S."/>
            <person name="Szollosi G.J."/>
            <person name="Szarkandi J.G."/>
            <person name="Papp V."/>
            <person name="Albert L."/>
            <person name="Andreopoulos W."/>
            <person name="Angelini C."/>
            <person name="Antonin V."/>
            <person name="Barry K.W."/>
            <person name="Bougher N.L."/>
            <person name="Buchanan P."/>
            <person name="Buyck B."/>
            <person name="Bense V."/>
            <person name="Catcheside P."/>
            <person name="Chovatia M."/>
            <person name="Cooper J."/>
            <person name="Damon W."/>
            <person name="Desjardin D."/>
            <person name="Finy P."/>
            <person name="Geml J."/>
            <person name="Haridas S."/>
            <person name="Hughes K."/>
            <person name="Justo A."/>
            <person name="Karasinski D."/>
            <person name="Kautmanova I."/>
            <person name="Kiss B."/>
            <person name="Kocsube S."/>
            <person name="Kotiranta H."/>
            <person name="LaButti K.M."/>
            <person name="Lechner B.E."/>
            <person name="Liimatainen K."/>
            <person name="Lipzen A."/>
            <person name="Lukacs Z."/>
            <person name="Mihaltcheva S."/>
            <person name="Morgado L.N."/>
            <person name="Niskanen T."/>
            <person name="Noordeloos M.E."/>
            <person name="Ohm R.A."/>
            <person name="Ortiz-Santana B."/>
            <person name="Ovrebo C."/>
            <person name="Racz N."/>
            <person name="Riley R."/>
            <person name="Savchenko A."/>
            <person name="Shiryaev A."/>
            <person name="Soop K."/>
            <person name="Spirin V."/>
            <person name="Szebenyi C."/>
            <person name="Tomsovsky M."/>
            <person name="Tulloss R.E."/>
            <person name="Uehling J."/>
            <person name="Grigoriev I.V."/>
            <person name="Vagvolgyi C."/>
            <person name="Papp T."/>
            <person name="Martin F.M."/>
            <person name="Miettinen O."/>
            <person name="Hibbett D.S."/>
            <person name="Nagy L.G."/>
        </authorList>
    </citation>
    <scope>NUCLEOTIDE SEQUENCE [LARGE SCALE GENOMIC DNA]</scope>
    <source>
        <strain evidence="6 7">CBS 166.37</strain>
    </source>
</reference>
<protein>
    <submittedName>
        <fullName evidence="6">Dehydrogenase E1 component-domain-containing protein</fullName>
    </submittedName>
</protein>
<dbReference type="PANTHER" id="PTHR11516">
    <property type="entry name" value="PYRUVATE DEHYDROGENASE E1 COMPONENT, ALPHA SUBUNIT BACTERIAL AND ORGANELLAR"/>
    <property type="match status" value="1"/>
</dbReference>
<dbReference type="AlphaFoldDB" id="A0A5C3M4Q9"/>
<accession>A0A5C3M4Q9</accession>
<dbReference type="InterPro" id="IPR001017">
    <property type="entry name" value="DH_E1"/>
</dbReference>
<keyword evidence="2" id="KW-0560">Oxidoreductase</keyword>
<dbReference type="Proteomes" id="UP000308652">
    <property type="component" value="Unassembled WGS sequence"/>
</dbReference>
<evidence type="ECO:0000256" key="4">
    <source>
        <dbReference type="SAM" id="SignalP"/>
    </source>
</evidence>
<evidence type="ECO:0000256" key="3">
    <source>
        <dbReference type="ARBA" id="ARBA00023052"/>
    </source>
</evidence>
<dbReference type="PANTHER" id="PTHR11516:SF60">
    <property type="entry name" value="PYRUVATE DEHYDROGENASE E1 COMPONENT SUBUNIT ALPHA"/>
    <property type="match status" value="1"/>
</dbReference>
<keyword evidence="7" id="KW-1185">Reference proteome</keyword>
<dbReference type="InterPro" id="IPR050642">
    <property type="entry name" value="PDH_E1_Alpha_Subunit"/>
</dbReference>
<feature type="signal peptide" evidence="4">
    <location>
        <begin position="1"/>
        <end position="17"/>
    </location>
</feature>
<evidence type="ECO:0000256" key="1">
    <source>
        <dbReference type="ARBA" id="ARBA00001964"/>
    </source>
</evidence>
<evidence type="ECO:0000313" key="6">
    <source>
        <dbReference type="EMBL" id="TFK39605.1"/>
    </source>
</evidence>
<dbReference type="STRING" id="68775.A0A5C3M4Q9"/>
<dbReference type="GO" id="GO:0006086">
    <property type="term" value="P:pyruvate decarboxylation to acetyl-CoA"/>
    <property type="evidence" value="ECO:0007669"/>
    <property type="project" value="TreeGrafter"/>
</dbReference>
<evidence type="ECO:0000313" key="7">
    <source>
        <dbReference type="Proteomes" id="UP000308652"/>
    </source>
</evidence>
<feature type="chain" id="PRO_5022830731" evidence="4">
    <location>
        <begin position="18"/>
        <end position="344"/>
    </location>
</feature>
<evidence type="ECO:0000259" key="5">
    <source>
        <dbReference type="Pfam" id="PF00676"/>
    </source>
</evidence>
<keyword evidence="4" id="KW-0732">Signal</keyword>